<name>A0ABZ0YFV7_9GAMM</name>
<dbReference type="RefSeq" id="WP_246925277.1">
    <property type="nucleotide sequence ID" value="NZ_CP140151.1"/>
</dbReference>
<gene>
    <name evidence="2" type="primary">pilV</name>
    <name evidence="2" type="ORF">SR908_09895</name>
</gene>
<proteinExistence type="predicted"/>
<evidence type="ECO:0000256" key="1">
    <source>
        <dbReference type="SAM" id="Phobius"/>
    </source>
</evidence>
<keyword evidence="3" id="KW-1185">Reference proteome</keyword>
<dbReference type="Proteomes" id="UP001321908">
    <property type="component" value="Chromosome"/>
</dbReference>
<dbReference type="InterPro" id="IPR013362">
    <property type="entry name" value="Pilus_4_PilV"/>
</dbReference>
<dbReference type="EMBL" id="CP140151">
    <property type="protein sequence ID" value="WQH10763.1"/>
    <property type="molecule type" value="Genomic_DNA"/>
</dbReference>
<accession>A0ABZ0YFV7</accession>
<reference evidence="2 3" key="1">
    <citation type="submission" date="2023-11" db="EMBL/GenBank/DDBJ databases">
        <title>MicrobeMod: A computational toolkit for identifying prokaryotic methylation and restriction-modification with nanopore sequencing.</title>
        <authorList>
            <person name="Crits-Christoph A."/>
            <person name="Kang S.C."/>
            <person name="Lee H."/>
            <person name="Ostrov N."/>
        </authorList>
    </citation>
    <scope>NUCLEOTIDE SEQUENCE [LARGE SCALE GENOMIC DNA]</scope>
    <source>
        <strain evidence="2 3">ATCC 43984</strain>
    </source>
</reference>
<dbReference type="InterPro" id="IPR012902">
    <property type="entry name" value="N_methyl_site"/>
</dbReference>
<dbReference type="NCBIfam" id="TIGR02523">
    <property type="entry name" value="type_IV_pilV"/>
    <property type="match status" value="1"/>
</dbReference>
<evidence type="ECO:0000313" key="3">
    <source>
        <dbReference type="Proteomes" id="UP001321908"/>
    </source>
</evidence>
<keyword evidence="1" id="KW-0472">Membrane</keyword>
<keyword evidence="1" id="KW-1133">Transmembrane helix</keyword>
<sequence>MESPLQSSPHAQSGFGLIEVLVALTILSIGMLGLAAMQLNSLQNARESLNTTIATIMVRDMNERAWAQRGEACEKLEGPEGLLSEWQGDVAKIDGLPSPHGSWSDDSDNGFYDLKITWQGIEDSDGEEGPPPPVKLVAFLPCKEPADD</sequence>
<feature type="transmembrane region" description="Helical" evidence="1">
    <location>
        <begin position="15"/>
        <end position="36"/>
    </location>
</feature>
<dbReference type="NCBIfam" id="TIGR02532">
    <property type="entry name" value="IV_pilin_GFxxxE"/>
    <property type="match status" value="1"/>
</dbReference>
<protein>
    <submittedName>
        <fullName evidence="2">Type IV pilus modification protein PilV</fullName>
    </submittedName>
</protein>
<dbReference type="Pfam" id="PF07963">
    <property type="entry name" value="N_methyl"/>
    <property type="match status" value="1"/>
</dbReference>
<keyword evidence="1" id="KW-0812">Transmembrane</keyword>
<evidence type="ECO:0000313" key="2">
    <source>
        <dbReference type="EMBL" id="WQH10763.1"/>
    </source>
</evidence>
<organism evidence="2 3">
    <name type="scientific">Chromohalobacter canadensis</name>
    <dbReference type="NCBI Taxonomy" id="141389"/>
    <lineage>
        <taxon>Bacteria</taxon>
        <taxon>Pseudomonadati</taxon>
        <taxon>Pseudomonadota</taxon>
        <taxon>Gammaproteobacteria</taxon>
        <taxon>Oceanospirillales</taxon>
        <taxon>Halomonadaceae</taxon>
        <taxon>Chromohalobacter</taxon>
    </lineage>
</organism>